<dbReference type="Proteomes" id="UP001396334">
    <property type="component" value="Unassembled WGS sequence"/>
</dbReference>
<protein>
    <recommendedName>
        <fullName evidence="3">RNase H type-1 domain-containing protein</fullName>
    </recommendedName>
</protein>
<gene>
    <name evidence="1" type="ORF">V6N11_019574</name>
</gene>
<comment type="caution">
    <text evidence="1">The sequence shown here is derived from an EMBL/GenBank/DDBJ whole genome shotgun (WGS) entry which is preliminary data.</text>
</comment>
<name>A0ABR2NL46_9ROSI</name>
<accession>A0ABR2NL46</accession>
<evidence type="ECO:0000313" key="2">
    <source>
        <dbReference type="Proteomes" id="UP001396334"/>
    </source>
</evidence>
<organism evidence="1 2">
    <name type="scientific">Hibiscus sabdariffa</name>
    <name type="common">roselle</name>
    <dbReference type="NCBI Taxonomy" id="183260"/>
    <lineage>
        <taxon>Eukaryota</taxon>
        <taxon>Viridiplantae</taxon>
        <taxon>Streptophyta</taxon>
        <taxon>Embryophyta</taxon>
        <taxon>Tracheophyta</taxon>
        <taxon>Spermatophyta</taxon>
        <taxon>Magnoliopsida</taxon>
        <taxon>eudicotyledons</taxon>
        <taxon>Gunneridae</taxon>
        <taxon>Pentapetalae</taxon>
        <taxon>rosids</taxon>
        <taxon>malvids</taxon>
        <taxon>Malvales</taxon>
        <taxon>Malvaceae</taxon>
        <taxon>Malvoideae</taxon>
        <taxon>Hibiscus</taxon>
    </lineage>
</organism>
<evidence type="ECO:0000313" key="1">
    <source>
        <dbReference type="EMBL" id="KAK8976900.1"/>
    </source>
</evidence>
<proteinExistence type="predicted"/>
<keyword evidence="2" id="KW-1185">Reference proteome</keyword>
<reference evidence="1 2" key="1">
    <citation type="journal article" date="2024" name="G3 (Bethesda)">
        <title>Genome assembly of Hibiscus sabdariffa L. provides insights into metabolisms of medicinal natural products.</title>
        <authorList>
            <person name="Kim T."/>
        </authorList>
    </citation>
    <scope>NUCLEOTIDE SEQUENCE [LARGE SCALE GENOMIC DNA]</scope>
    <source>
        <strain evidence="1">TK-2024</strain>
        <tissue evidence="1">Old leaves</tissue>
    </source>
</reference>
<dbReference type="EMBL" id="JBBPBN010000125">
    <property type="protein sequence ID" value="KAK8976900.1"/>
    <property type="molecule type" value="Genomic_DNA"/>
</dbReference>
<evidence type="ECO:0008006" key="3">
    <source>
        <dbReference type="Google" id="ProtNLM"/>
    </source>
</evidence>
<sequence length="138" mass="15346">MNSRGKKRGHRLLSSWRAEIISNVVEVTGNQGQATVKGFVFLALIGRKEMRNNCKCLCLRESGAKGLDLADVGQGLVSSILSYRLRAWTVVFQHVGRNGNRIAYWLAALSRDDRSGLFQFREAPIGVLNLLQQDIMGV</sequence>